<dbReference type="EMBL" id="UINC01004666">
    <property type="protein sequence ID" value="SVA15997.1"/>
    <property type="molecule type" value="Genomic_DNA"/>
</dbReference>
<feature type="non-terminal residue" evidence="2">
    <location>
        <position position="1"/>
    </location>
</feature>
<gene>
    <name evidence="2" type="ORF">METZ01_LOCUS68851</name>
</gene>
<accession>A0A381TMI4</accession>
<proteinExistence type="predicted"/>
<feature type="compositionally biased region" description="Basic and acidic residues" evidence="1">
    <location>
        <begin position="1"/>
        <end position="19"/>
    </location>
</feature>
<protein>
    <recommendedName>
        <fullName evidence="3">Alpha-glycerophosphate oxidase C-terminal domain-containing protein</fullName>
    </recommendedName>
</protein>
<sequence length="98" mass="10897">VAGRREALTRLGQDRLDLPRRRRGHHGLRPRTGRRPARVDRRAAPLLFSPNFGLAGVEAAADIMAEALGWDAPRTIKELAQYRDRELAAEHAPPSEDG</sequence>
<dbReference type="Gene3D" id="1.10.8.870">
    <property type="entry name" value="Alpha-glycerophosphate oxidase, cap domain"/>
    <property type="match status" value="1"/>
</dbReference>
<organism evidence="2">
    <name type="scientific">marine metagenome</name>
    <dbReference type="NCBI Taxonomy" id="408172"/>
    <lineage>
        <taxon>unclassified sequences</taxon>
        <taxon>metagenomes</taxon>
        <taxon>ecological metagenomes</taxon>
    </lineage>
</organism>
<feature type="compositionally biased region" description="Basic residues" evidence="1">
    <location>
        <begin position="20"/>
        <end position="36"/>
    </location>
</feature>
<dbReference type="AlphaFoldDB" id="A0A381TMI4"/>
<evidence type="ECO:0000256" key="1">
    <source>
        <dbReference type="SAM" id="MobiDB-lite"/>
    </source>
</evidence>
<evidence type="ECO:0000313" key="2">
    <source>
        <dbReference type="EMBL" id="SVA15997.1"/>
    </source>
</evidence>
<dbReference type="InterPro" id="IPR038299">
    <property type="entry name" value="DAO_C_sf"/>
</dbReference>
<reference evidence="2" key="1">
    <citation type="submission" date="2018-05" db="EMBL/GenBank/DDBJ databases">
        <authorList>
            <person name="Lanie J.A."/>
            <person name="Ng W.-L."/>
            <person name="Kazmierczak K.M."/>
            <person name="Andrzejewski T.M."/>
            <person name="Davidsen T.M."/>
            <person name="Wayne K.J."/>
            <person name="Tettelin H."/>
            <person name="Glass J.I."/>
            <person name="Rusch D."/>
            <person name="Podicherti R."/>
            <person name="Tsui H.-C.T."/>
            <person name="Winkler M.E."/>
        </authorList>
    </citation>
    <scope>NUCLEOTIDE SEQUENCE</scope>
</reference>
<evidence type="ECO:0008006" key="3">
    <source>
        <dbReference type="Google" id="ProtNLM"/>
    </source>
</evidence>
<name>A0A381TMI4_9ZZZZ</name>
<feature type="region of interest" description="Disordered" evidence="1">
    <location>
        <begin position="1"/>
        <end position="41"/>
    </location>
</feature>